<dbReference type="InterPro" id="IPR022613">
    <property type="entry name" value="CH_CAMSAP_2"/>
</dbReference>
<evidence type="ECO:0000256" key="1">
    <source>
        <dbReference type="ARBA" id="ARBA00004245"/>
    </source>
</evidence>
<evidence type="ECO:0000256" key="3">
    <source>
        <dbReference type="ARBA" id="ARBA00022490"/>
    </source>
</evidence>
<dbReference type="InterPro" id="IPR036872">
    <property type="entry name" value="CH_dom_sf"/>
</dbReference>
<dbReference type="Proteomes" id="UP000192501">
    <property type="component" value="Unassembled WGS sequence"/>
</dbReference>
<evidence type="ECO:0000313" key="13">
    <source>
        <dbReference type="Proteomes" id="UP000192501"/>
    </source>
</evidence>
<dbReference type="InterPro" id="IPR004953">
    <property type="entry name" value="EB1_C"/>
</dbReference>
<comment type="subcellular location">
    <subcellularLocation>
        <location evidence="1">Cytoplasm</location>
        <location evidence="1">Cytoskeleton</location>
    </subcellularLocation>
</comment>
<gene>
    <name evidence="12" type="primary">MARE1</name>
    <name evidence="12" type="ORF">A0H76_364</name>
</gene>
<dbReference type="InterPro" id="IPR027328">
    <property type="entry name" value="MAPRE"/>
</dbReference>
<dbReference type="Gene3D" id="1.10.418.10">
    <property type="entry name" value="Calponin-like domain"/>
    <property type="match status" value="1"/>
</dbReference>
<dbReference type="PROSITE" id="PS51230">
    <property type="entry name" value="EB1_C"/>
    <property type="match status" value="1"/>
</dbReference>
<keyword evidence="7" id="KW-0206">Cytoskeleton</keyword>
<comment type="similarity">
    <text evidence="2">Belongs to the MAPRE family.</text>
</comment>
<keyword evidence="4" id="KW-0132">Cell division</keyword>
<comment type="caution">
    <text evidence="12">The sequence shown here is derived from an EMBL/GenBank/DDBJ whole genome shotgun (WGS) entry which is preliminary data.</text>
</comment>
<evidence type="ECO:0000256" key="5">
    <source>
        <dbReference type="ARBA" id="ARBA00022701"/>
    </source>
</evidence>
<evidence type="ECO:0000259" key="11">
    <source>
        <dbReference type="PROSITE" id="PS51230"/>
    </source>
</evidence>
<dbReference type="GO" id="GO:0008017">
    <property type="term" value="F:microtubule binding"/>
    <property type="evidence" value="ECO:0007669"/>
    <property type="project" value="InterPro"/>
</dbReference>
<evidence type="ECO:0000313" key="12">
    <source>
        <dbReference type="EMBL" id="ORD99694.1"/>
    </source>
</evidence>
<dbReference type="PANTHER" id="PTHR10623">
    <property type="entry name" value="MICROTUBULE-ASSOCIATED PROTEIN RP/EB FAMILY MEMBER"/>
    <property type="match status" value="1"/>
</dbReference>
<evidence type="ECO:0000259" key="10">
    <source>
        <dbReference type="PROSITE" id="PS50021"/>
    </source>
</evidence>
<dbReference type="SUPFAM" id="SSF140612">
    <property type="entry name" value="EB1 dimerisation domain-like"/>
    <property type="match status" value="1"/>
</dbReference>
<protein>
    <submittedName>
        <fullName evidence="12">MARE1</fullName>
    </submittedName>
</protein>
<organism evidence="12 13">
    <name type="scientific">Hepatospora eriocheir</name>
    <dbReference type="NCBI Taxonomy" id="1081669"/>
    <lineage>
        <taxon>Eukaryota</taxon>
        <taxon>Fungi</taxon>
        <taxon>Fungi incertae sedis</taxon>
        <taxon>Microsporidia</taxon>
        <taxon>Hepatosporidae</taxon>
        <taxon>Hepatospora</taxon>
    </lineage>
</organism>
<dbReference type="VEuPathDB" id="MicrosporidiaDB:HERIO_389"/>
<keyword evidence="3" id="KW-0963">Cytoplasm</keyword>
<evidence type="ECO:0000256" key="9">
    <source>
        <dbReference type="PROSITE-ProRule" id="PRU00576"/>
    </source>
</evidence>
<keyword evidence="5 9" id="KW-0493">Microtubule</keyword>
<keyword evidence="6" id="KW-0498">Mitosis</keyword>
<feature type="domain" description="EB1 C-terminal" evidence="11">
    <location>
        <begin position="135"/>
        <end position="200"/>
    </location>
</feature>
<dbReference type="Pfam" id="PF11971">
    <property type="entry name" value="CAMSAP_CH"/>
    <property type="match status" value="1"/>
</dbReference>
<dbReference type="GO" id="GO:0051301">
    <property type="term" value="P:cell division"/>
    <property type="evidence" value="ECO:0007669"/>
    <property type="project" value="UniProtKB-KW"/>
</dbReference>
<dbReference type="Gene3D" id="1.20.5.1430">
    <property type="match status" value="1"/>
</dbReference>
<feature type="domain" description="Calponin-homology (CH)" evidence="10">
    <location>
        <begin position="1"/>
        <end position="104"/>
    </location>
</feature>
<dbReference type="PROSITE" id="PS50021">
    <property type="entry name" value="CH"/>
    <property type="match status" value="1"/>
</dbReference>
<reference evidence="12 13" key="1">
    <citation type="journal article" date="2017" name="Environ. Microbiol.">
        <title>Decay of the glycolytic pathway and adaptation to intranuclear parasitism within Enterocytozoonidae microsporidia.</title>
        <authorList>
            <person name="Wiredu Boakye D."/>
            <person name="Jaroenlak P."/>
            <person name="Prachumwat A."/>
            <person name="Williams T.A."/>
            <person name="Bateman K.S."/>
            <person name="Itsathitphaisarn O."/>
            <person name="Sritunyalucksana K."/>
            <person name="Paszkiewicz K.H."/>
            <person name="Moore K.A."/>
            <person name="Stentiford G.D."/>
            <person name="Williams B.A."/>
        </authorList>
    </citation>
    <scope>NUCLEOTIDE SEQUENCE [LARGE SCALE GENOMIC DNA]</scope>
    <source>
        <strain evidence="13">canceri</strain>
    </source>
</reference>
<dbReference type="InterPro" id="IPR001715">
    <property type="entry name" value="CH_dom"/>
</dbReference>
<dbReference type="SUPFAM" id="SSF47576">
    <property type="entry name" value="Calponin-homology domain, CH-domain"/>
    <property type="match status" value="1"/>
</dbReference>
<evidence type="ECO:0000256" key="6">
    <source>
        <dbReference type="ARBA" id="ARBA00022776"/>
    </source>
</evidence>
<evidence type="ECO:0000256" key="2">
    <source>
        <dbReference type="ARBA" id="ARBA00010729"/>
    </source>
</evidence>
<evidence type="ECO:0000256" key="4">
    <source>
        <dbReference type="ARBA" id="ARBA00022618"/>
    </source>
</evidence>
<dbReference type="Pfam" id="PF03271">
    <property type="entry name" value="EB1"/>
    <property type="match status" value="1"/>
</dbReference>
<evidence type="ECO:0000256" key="7">
    <source>
        <dbReference type="ARBA" id="ARBA00023212"/>
    </source>
</evidence>
<proteinExistence type="inferred from homology"/>
<accession>A0A1X0QJ39</accession>
<dbReference type="InterPro" id="IPR036133">
    <property type="entry name" value="EB1_C_sf"/>
</dbReference>
<dbReference type="EMBL" id="LTAI01000129">
    <property type="protein sequence ID" value="ORD99694.1"/>
    <property type="molecule type" value="Genomic_DNA"/>
</dbReference>
<dbReference type="AlphaFoldDB" id="A0A1X0QJ39"/>
<dbReference type="GO" id="GO:0005874">
    <property type="term" value="C:microtubule"/>
    <property type="evidence" value="ECO:0007669"/>
    <property type="project" value="UniProtKB-KW"/>
</dbReference>
<evidence type="ECO:0000256" key="8">
    <source>
        <dbReference type="ARBA" id="ARBA00023306"/>
    </source>
</evidence>
<keyword evidence="8" id="KW-0131">Cell cycle</keyword>
<dbReference type="VEuPathDB" id="MicrosporidiaDB:A0H76_364"/>
<name>A0A1X0QJ39_9MICR</name>
<sequence>MIFIGKGELINWVNKLNIKISTIEDVGKGEILCLIINKYYPDKLPIDKIRLNPRSQNDYLYNLSLVKSFFNSMNIRLLIPISKMINLRLQDNLEILQYFYNHFNKLKIYNLNDLNDNNKDINDLNKVNFINNDLNNNINNKDNDNINDNINLYKKACNEYQKEVNFYYQKLVKIESLLKKNDDFNKDELINLIADVLYEK</sequence>